<dbReference type="PANTHER" id="PTHR14269:SF11">
    <property type="entry name" value="CDP-DIACYLGLYCEROL--GLYCEROL-3-PHOSPHATE 3-PHOSPHATIDYLTRANSFERASE"/>
    <property type="match status" value="1"/>
</dbReference>
<accession>A0A1H8B8G1</accession>
<feature type="transmembrane region" description="Helical" evidence="15">
    <location>
        <begin position="7"/>
        <end position="24"/>
    </location>
</feature>
<evidence type="ECO:0000256" key="15">
    <source>
        <dbReference type="SAM" id="Phobius"/>
    </source>
</evidence>
<dbReference type="Proteomes" id="UP000199695">
    <property type="component" value="Unassembled WGS sequence"/>
</dbReference>
<keyword evidence="17" id="KW-1185">Reference proteome</keyword>
<comment type="function">
    <text evidence="1">This protein catalyzes the committed step to the synthesis of the acidic phospholipids.</text>
</comment>
<keyword evidence="8 15" id="KW-1133">Transmembrane helix</keyword>
<comment type="similarity">
    <text evidence="4 14">Belongs to the CDP-alcohol phosphatidyltransferase class-I family.</text>
</comment>
<evidence type="ECO:0000256" key="5">
    <source>
        <dbReference type="ARBA" id="ARBA00022516"/>
    </source>
</evidence>
<evidence type="ECO:0000256" key="11">
    <source>
        <dbReference type="ARBA" id="ARBA00023209"/>
    </source>
</evidence>
<evidence type="ECO:0000256" key="12">
    <source>
        <dbReference type="ARBA" id="ARBA00023264"/>
    </source>
</evidence>
<dbReference type="InterPro" id="IPR004570">
    <property type="entry name" value="Phosphatidylglycerol_P_synth"/>
</dbReference>
<dbReference type="EMBL" id="FOCQ01000002">
    <property type="protein sequence ID" value="SEM79235.1"/>
    <property type="molecule type" value="Genomic_DNA"/>
</dbReference>
<evidence type="ECO:0000256" key="7">
    <source>
        <dbReference type="ARBA" id="ARBA00022692"/>
    </source>
</evidence>
<dbReference type="PIRSF" id="PIRSF000847">
    <property type="entry name" value="Phos_ph_gly_syn"/>
    <property type="match status" value="1"/>
</dbReference>
<dbReference type="UniPathway" id="UPA00084">
    <property type="reaction ID" value="UER00503"/>
</dbReference>
<keyword evidence="12" id="KW-1208">Phospholipid metabolism</keyword>
<comment type="pathway">
    <text evidence="3">Lipid metabolism.</text>
</comment>
<name>A0A1H8B8G1_9BACL</name>
<evidence type="ECO:0000256" key="1">
    <source>
        <dbReference type="ARBA" id="ARBA00003973"/>
    </source>
</evidence>
<comment type="subcellular location">
    <subcellularLocation>
        <location evidence="2">Membrane</location>
        <topology evidence="2">Multi-pass membrane protein</topology>
    </subcellularLocation>
</comment>
<evidence type="ECO:0000256" key="13">
    <source>
        <dbReference type="ARBA" id="ARBA00033018"/>
    </source>
</evidence>
<evidence type="ECO:0000313" key="17">
    <source>
        <dbReference type="Proteomes" id="UP000199695"/>
    </source>
</evidence>
<dbReference type="GO" id="GO:0016020">
    <property type="term" value="C:membrane"/>
    <property type="evidence" value="ECO:0007669"/>
    <property type="project" value="UniProtKB-SubCell"/>
</dbReference>
<evidence type="ECO:0000256" key="10">
    <source>
        <dbReference type="ARBA" id="ARBA00023136"/>
    </source>
</evidence>
<evidence type="ECO:0000256" key="9">
    <source>
        <dbReference type="ARBA" id="ARBA00023098"/>
    </source>
</evidence>
<dbReference type="PANTHER" id="PTHR14269">
    <property type="entry name" value="CDP-DIACYLGLYCEROL--GLYCEROL-3-PHOSPHATE 3-PHOSPHATIDYLTRANSFERASE-RELATED"/>
    <property type="match status" value="1"/>
</dbReference>
<feature type="transmembrane region" description="Helical" evidence="15">
    <location>
        <begin position="120"/>
        <end position="138"/>
    </location>
</feature>
<feature type="transmembrane region" description="Helical" evidence="15">
    <location>
        <begin position="144"/>
        <end position="163"/>
    </location>
</feature>
<gene>
    <name evidence="16" type="ORF">SAMN05444955_10263</name>
</gene>
<keyword evidence="7 15" id="KW-0812">Transmembrane</keyword>
<evidence type="ECO:0000256" key="14">
    <source>
        <dbReference type="RuleBase" id="RU003750"/>
    </source>
</evidence>
<keyword evidence="5" id="KW-0444">Lipid biosynthesis</keyword>
<dbReference type="InterPro" id="IPR000462">
    <property type="entry name" value="CDP-OH_P_trans"/>
</dbReference>
<dbReference type="Gene3D" id="1.20.120.1760">
    <property type="match status" value="1"/>
</dbReference>
<dbReference type="GO" id="GO:0008444">
    <property type="term" value="F:CDP-diacylglycerol-glycerol-3-phosphate 3-phosphatidyltransferase activity"/>
    <property type="evidence" value="ECO:0007669"/>
    <property type="project" value="InterPro"/>
</dbReference>
<dbReference type="InterPro" id="IPR043130">
    <property type="entry name" value="CDP-OH_PTrfase_TM_dom"/>
</dbReference>
<evidence type="ECO:0000256" key="3">
    <source>
        <dbReference type="ARBA" id="ARBA00005189"/>
    </source>
</evidence>
<protein>
    <recommendedName>
        <fullName evidence="13">Phosphatidylglycerophosphate synthase</fullName>
    </recommendedName>
</protein>
<evidence type="ECO:0000313" key="16">
    <source>
        <dbReference type="EMBL" id="SEM79235.1"/>
    </source>
</evidence>
<dbReference type="InterPro" id="IPR050324">
    <property type="entry name" value="CDP-alcohol_PTase-I"/>
</dbReference>
<dbReference type="OrthoDB" id="9796672at2"/>
<keyword evidence="10 15" id="KW-0472">Membrane</keyword>
<dbReference type="PROSITE" id="PS00379">
    <property type="entry name" value="CDP_ALCOHOL_P_TRANSF"/>
    <property type="match status" value="1"/>
</dbReference>
<dbReference type="InterPro" id="IPR048254">
    <property type="entry name" value="CDP_ALCOHOL_P_TRANSF_CS"/>
</dbReference>
<evidence type="ECO:0000256" key="4">
    <source>
        <dbReference type="ARBA" id="ARBA00010441"/>
    </source>
</evidence>
<dbReference type="AlphaFoldDB" id="A0A1H8B8G1"/>
<organism evidence="16 17">
    <name type="scientific">Lihuaxuella thermophila</name>
    <dbReference type="NCBI Taxonomy" id="1173111"/>
    <lineage>
        <taxon>Bacteria</taxon>
        <taxon>Bacillati</taxon>
        <taxon>Bacillota</taxon>
        <taxon>Bacilli</taxon>
        <taxon>Bacillales</taxon>
        <taxon>Thermoactinomycetaceae</taxon>
        <taxon>Lihuaxuella</taxon>
    </lineage>
</organism>
<dbReference type="Pfam" id="PF01066">
    <property type="entry name" value="CDP-OH_P_transf"/>
    <property type="match status" value="1"/>
</dbReference>
<evidence type="ECO:0000256" key="6">
    <source>
        <dbReference type="ARBA" id="ARBA00022679"/>
    </source>
</evidence>
<reference evidence="16 17" key="1">
    <citation type="submission" date="2016-10" db="EMBL/GenBank/DDBJ databases">
        <authorList>
            <person name="de Groot N.N."/>
        </authorList>
    </citation>
    <scope>NUCLEOTIDE SEQUENCE [LARGE SCALE GENOMIC DNA]</scope>
    <source>
        <strain evidence="16 17">DSM 46701</strain>
    </source>
</reference>
<dbReference type="RefSeq" id="WP_089964865.1">
    <property type="nucleotide sequence ID" value="NZ_FOCQ01000002.1"/>
</dbReference>
<dbReference type="GO" id="GO:0006655">
    <property type="term" value="P:phosphatidylglycerol biosynthetic process"/>
    <property type="evidence" value="ECO:0007669"/>
    <property type="project" value="UniProtKB-UniPathway"/>
</dbReference>
<keyword evidence="6 14" id="KW-0808">Transferase</keyword>
<proteinExistence type="inferred from homology"/>
<keyword evidence="11" id="KW-0594">Phospholipid biosynthesis</keyword>
<evidence type="ECO:0000256" key="2">
    <source>
        <dbReference type="ARBA" id="ARBA00004141"/>
    </source>
</evidence>
<evidence type="ECO:0000256" key="8">
    <source>
        <dbReference type="ARBA" id="ARBA00022989"/>
    </source>
</evidence>
<keyword evidence="9" id="KW-0443">Lipid metabolism</keyword>
<sequence length="173" mass="19699">MNLPNLLTMIRFALIPLYLFVYFSEMPGRIYWALGIVLFAGMTDVVDGYLARRNKQVTQLGIMLDPLADKLMMIAVFLSLLISGKIGYWAAAAIFFRDLTMILCSAFFHFRGKKTVPANVLGKMTTVLFYVALVLLMFDSAYAQNFLWAVIVLSYITSFVYMLQLKTVNEELM</sequence>
<feature type="transmembrane region" description="Helical" evidence="15">
    <location>
        <begin position="30"/>
        <end position="50"/>
    </location>
</feature>
<dbReference type="STRING" id="1173111.SAMN05444955_10263"/>